<reference evidence="3 4" key="1">
    <citation type="submission" date="2015-05" db="EMBL/GenBank/DDBJ databases">
        <title>Genome sequencing and analysis of members of genus Stenotrophomonas.</title>
        <authorList>
            <person name="Patil P.P."/>
            <person name="Midha S."/>
            <person name="Patil P.B."/>
        </authorList>
    </citation>
    <scope>NUCLEOTIDE SEQUENCE [LARGE SCALE GENOMIC DNA]</scope>
    <source>
        <strain evidence="3 4">DSM 18941</strain>
    </source>
</reference>
<dbReference type="Pfam" id="PF05229">
    <property type="entry name" value="SCPU"/>
    <property type="match status" value="1"/>
</dbReference>
<dbReference type="EMBL" id="LDJJ01000031">
    <property type="protein sequence ID" value="KRG67477.1"/>
    <property type="molecule type" value="Genomic_DNA"/>
</dbReference>
<dbReference type="OrthoDB" id="8588792at2"/>
<feature type="chain" id="PRO_5006393885" description="Spore coat protein U/FanG domain-containing protein" evidence="1">
    <location>
        <begin position="25"/>
        <end position="170"/>
    </location>
</feature>
<dbReference type="AlphaFoldDB" id="A0A0R0CDQ2"/>
<dbReference type="RefSeq" id="WP_057628483.1">
    <property type="nucleotide sequence ID" value="NZ_LDJJ01000031.1"/>
</dbReference>
<dbReference type="Proteomes" id="UP000051863">
    <property type="component" value="Unassembled WGS sequence"/>
</dbReference>
<evidence type="ECO:0000313" key="4">
    <source>
        <dbReference type="Proteomes" id="UP000051863"/>
    </source>
</evidence>
<sequence length="170" mass="17474">MRARSILITPLSIALAASAALASAATQTTQFQVRIVITESCDIQAVAASDIDFGTLTRSTGTPVDAQGTLEVNCSNGTPYTIGMNSGANATSTTAAADNRRMSDGSNNFLAYGLYRDAGRQNFWGDVVGTDTLAGTGSASTQTVPVYGRVPSTDAPAGSYSDTVIATITY</sequence>
<evidence type="ECO:0000256" key="1">
    <source>
        <dbReference type="SAM" id="SignalP"/>
    </source>
</evidence>
<proteinExistence type="predicted"/>
<evidence type="ECO:0000313" key="3">
    <source>
        <dbReference type="EMBL" id="KRG67477.1"/>
    </source>
</evidence>
<feature type="signal peptide" evidence="1">
    <location>
        <begin position="1"/>
        <end position="24"/>
    </location>
</feature>
<dbReference type="PANTHER" id="PTHR37089:SF4">
    <property type="entry name" value="EXPORTED PROTEIN"/>
    <property type="match status" value="1"/>
</dbReference>
<accession>A0A0R0CDQ2</accession>
<feature type="domain" description="Spore coat protein U/FanG" evidence="2">
    <location>
        <begin position="28"/>
        <end position="167"/>
    </location>
</feature>
<gene>
    <name evidence="3" type="ORF">ABB27_09665</name>
</gene>
<name>A0A0R0CDQ2_9GAMM</name>
<dbReference type="InterPro" id="IPR007893">
    <property type="entry name" value="Spore_coat_U/FanG"/>
</dbReference>
<comment type="caution">
    <text evidence="3">The sequence shown here is derived from an EMBL/GenBank/DDBJ whole genome shotgun (WGS) entry which is preliminary data.</text>
</comment>
<keyword evidence="4" id="KW-1185">Reference proteome</keyword>
<dbReference type="SMART" id="SM00972">
    <property type="entry name" value="SCPU"/>
    <property type="match status" value="1"/>
</dbReference>
<keyword evidence="1" id="KW-0732">Signal</keyword>
<evidence type="ECO:0000259" key="2">
    <source>
        <dbReference type="Pfam" id="PF05229"/>
    </source>
</evidence>
<dbReference type="PATRIC" id="fig|405446.3.peg.1415"/>
<dbReference type="PANTHER" id="PTHR37089">
    <property type="entry name" value="PROTEIN U-RELATED"/>
    <property type="match status" value="1"/>
</dbReference>
<organism evidence="3 4">
    <name type="scientific">Stenotrophomonas terrae</name>
    <dbReference type="NCBI Taxonomy" id="405446"/>
    <lineage>
        <taxon>Bacteria</taxon>
        <taxon>Pseudomonadati</taxon>
        <taxon>Pseudomonadota</taxon>
        <taxon>Gammaproteobacteria</taxon>
        <taxon>Lysobacterales</taxon>
        <taxon>Lysobacteraceae</taxon>
        <taxon>Stenotrophomonas</taxon>
    </lineage>
</organism>
<dbReference type="InterPro" id="IPR053167">
    <property type="entry name" value="Spore_coat_component"/>
</dbReference>
<protein>
    <recommendedName>
        <fullName evidence="2">Spore coat protein U/FanG domain-containing protein</fullName>
    </recommendedName>
</protein>